<accession>A0A327LW75</accession>
<feature type="domain" description="pPIWI-RE three-gene island" evidence="2">
    <location>
        <begin position="25"/>
        <end position="169"/>
    </location>
</feature>
<dbReference type="EMBL" id="QLIX01000056">
    <property type="protein sequence ID" value="RAI54115.1"/>
    <property type="molecule type" value="Genomic_DNA"/>
</dbReference>
<evidence type="ECO:0000256" key="1">
    <source>
        <dbReference type="SAM" id="MobiDB-lite"/>
    </source>
</evidence>
<keyword evidence="4" id="KW-1185">Reference proteome</keyword>
<dbReference type="Proteomes" id="UP000249065">
    <property type="component" value="Unassembled WGS sequence"/>
</dbReference>
<reference evidence="4" key="1">
    <citation type="submission" date="2018-06" db="EMBL/GenBank/DDBJ databases">
        <authorList>
            <person name="Khan S.A."/>
        </authorList>
    </citation>
    <scope>NUCLEOTIDE SEQUENCE [LARGE SCALE GENOMIC DNA]</scope>
    <source>
        <strain evidence="4">DB-1506</strain>
    </source>
</reference>
<evidence type="ECO:0000313" key="4">
    <source>
        <dbReference type="Proteomes" id="UP000249065"/>
    </source>
</evidence>
<feature type="region of interest" description="Disordered" evidence="1">
    <location>
        <begin position="182"/>
        <end position="209"/>
    </location>
</feature>
<dbReference type="RefSeq" id="WP_128080176.1">
    <property type="nucleotide sequence ID" value="NZ_QLIX01000056.1"/>
</dbReference>
<evidence type="ECO:0000313" key="3">
    <source>
        <dbReference type="EMBL" id="RAI54115.1"/>
    </source>
</evidence>
<protein>
    <recommendedName>
        <fullName evidence="2">pPIWI-RE three-gene island domain-containing protein</fullName>
    </recommendedName>
</protein>
<feature type="compositionally biased region" description="Low complexity" evidence="1">
    <location>
        <begin position="188"/>
        <end position="199"/>
    </location>
</feature>
<dbReference type="AlphaFoldDB" id="A0A327LW75"/>
<comment type="caution">
    <text evidence="3">The sequence shown here is derived from an EMBL/GenBank/DDBJ whole genome shotgun (WGS) entry which is preliminary data.</text>
</comment>
<dbReference type="OrthoDB" id="8477752at2"/>
<dbReference type="Pfam" id="PF18156">
    <property type="entry name" value="pPIWI_RE_Y"/>
    <property type="match status" value="1"/>
</dbReference>
<dbReference type="InterPro" id="IPR041191">
    <property type="entry name" value="pPIWI_RE_Y"/>
</dbReference>
<sequence>MPDDVLARLVALEGPVRPVLDDHGMVRLAASALVAVQHQIDTQGFVGTPYLQPVRRMFDVGAARNLAESRRHPWPTDLISLAELAALPLGLWAGDMSWDRDEMFPEVRLIENGEVTPECRDLATEGRDPEQEMMERDGYQALRAVCSRMEDGDAFYTAWRRCVVERPVLSTISEAATAVPGLTDVEDSAGQASGALSGGTDPAPAPRPP</sequence>
<evidence type="ECO:0000259" key="2">
    <source>
        <dbReference type="Pfam" id="PF18156"/>
    </source>
</evidence>
<proteinExistence type="predicted"/>
<gene>
    <name evidence="3" type="ORF">DOO78_26390</name>
</gene>
<organism evidence="3 4">
    <name type="scientific">Roseicella frigidaeris</name>
    <dbReference type="NCBI Taxonomy" id="2230885"/>
    <lineage>
        <taxon>Bacteria</taxon>
        <taxon>Pseudomonadati</taxon>
        <taxon>Pseudomonadota</taxon>
        <taxon>Alphaproteobacteria</taxon>
        <taxon>Acetobacterales</taxon>
        <taxon>Roseomonadaceae</taxon>
        <taxon>Roseicella</taxon>
    </lineage>
</organism>
<name>A0A327LW75_9PROT</name>